<protein>
    <recommendedName>
        <fullName evidence="4">F-box domain-containing protein</fullName>
    </recommendedName>
</protein>
<dbReference type="CDD" id="cd09917">
    <property type="entry name" value="F-box_SF"/>
    <property type="match status" value="1"/>
</dbReference>
<accession>A0AAW0C7V5</accession>
<reference evidence="2 3" key="1">
    <citation type="submission" date="2024-01" db="EMBL/GenBank/DDBJ databases">
        <title>A draft genome for a cacao thread blight-causing isolate of Paramarasmius palmivorus.</title>
        <authorList>
            <person name="Baruah I.K."/>
            <person name="Bukari Y."/>
            <person name="Amoako-Attah I."/>
            <person name="Meinhardt L.W."/>
            <person name="Bailey B.A."/>
            <person name="Cohen S.P."/>
        </authorList>
    </citation>
    <scope>NUCLEOTIDE SEQUENCE [LARGE SCALE GENOMIC DNA]</scope>
    <source>
        <strain evidence="2 3">GH-12</strain>
    </source>
</reference>
<evidence type="ECO:0008006" key="4">
    <source>
        <dbReference type="Google" id="ProtNLM"/>
    </source>
</evidence>
<organism evidence="2 3">
    <name type="scientific">Paramarasmius palmivorus</name>
    <dbReference type="NCBI Taxonomy" id="297713"/>
    <lineage>
        <taxon>Eukaryota</taxon>
        <taxon>Fungi</taxon>
        <taxon>Dikarya</taxon>
        <taxon>Basidiomycota</taxon>
        <taxon>Agaricomycotina</taxon>
        <taxon>Agaricomycetes</taxon>
        <taxon>Agaricomycetidae</taxon>
        <taxon>Agaricales</taxon>
        <taxon>Marasmiineae</taxon>
        <taxon>Marasmiaceae</taxon>
        <taxon>Paramarasmius</taxon>
    </lineage>
</organism>
<dbReference type="AlphaFoldDB" id="A0AAW0C7V5"/>
<sequence>MAGNNRRSTRLARSQGNQAVADSQADQSGTQVQKSKRAHETDSENDFDEKPQKKRTKTRTKKKDQSKAVTVAKPRKRRGASLSMLVDQPLDIILTICQFTTNPRDFVSLMQVNRAFYDLLSTHAIATWTGMRVEFKIPDPLPVGPQRYNEYYSREEVEKIEKELEELKSRLPERLAYVVSREEYRDEQNSLYHRALGWLQDYRKSEEDEVCAIRAKAIQKRFVELGYSDEDAQKISKSSHLREPKKLTDREWDFVKEEALELMSEYRVTLVCKNPIGRVFVQRRELVRETYTQFKKALGPGKWLRTPPLEAICRFPEVLKILILPDNVVCTSADFSGALELCRSVIEQWSDGVSVSGGVRRGRINEIAKNAFGPNFTGEYPEILDSTYYSPRYAKDCDKLAVYGFRCNRCPHYNQPTSIFTSLDVAFSHNKCYLTTGASLECLPHKPWVDLQGPHYVHIQLLYLSQLKIATTTVDDMDTRGDFFKCLDCAASPDPEKRARSVATWRECIIKHRHSPLYEPNEVKFEIVHEEVEDVRQCWACAHCNVHVDALVTRREVHDHLLDVHSISDPSVPGDFLYAGPY</sequence>
<evidence type="ECO:0000256" key="1">
    <source>
        <dbReference type="SAM" id="MobiDB-lite"/>
    </source>
</evidence>
<evidence type="ECO:0000313" key="3">
    <source>
        <dbReference type="Proteomes" id="UP001383192"/>
    </source>
</evidence>
<proteinExistence type="predicted"/>
<evidence type="ECO:0000313" key="2">
    <source>
        <dbReference type="EMBL" id="KAK7034633.1"/>
    </source>
</evidence>
<dbReference type="EMBL" id="JAYKXP010000056">
    <property type="protein sequence ID" value="KAK7034633.1"/>
    <property type="molecule type" value="Genomic_DNA"/>
</dbReference>
<feature type="compositionally biased region" description="Polar residues" evidence="1">
    <location>
        <begin position="11"/>
        <end position="33"/>
    </location>
</feature>
<feature type="region of interest" description="Disordered" evidence="1">
    <location>
        <begin position="1"/>
        <end position="77"/>
    </location>
</feature>
<keyword evidence="3" id="KW-1185">Reference proteome</keyword>
<gene>
    <name evidence="2" type="ORF">VNI00_012275</name>
</gene>
<dbReference type="Proteomes" id="UP001383192">
    <property type="component" value="Unassembled WGS sequence"/>
</dbReference>
<feature type="compositionally biased region" description="Basic residues" evidence="1">
    <location>
        <begin position="52"/>
        <end position="64"/>
    </location>
</feature>
<comment type="caution">
    <text evidence="2">The sequence shown here is derived from an EMBL/GenBank/DDBJ whole genome shotgun (WGS) entry which is preliminary data.</text>
</comment>
<name>A0AAW0C7V5_9AGAR</name>